<protein>
    <submittedName>
        <fullName evidence="1">Uncharacterized protein</fullName>
    </submittedName>
</protein>
<dbReference type="RefSeq" id="WP_175104363.1">
    <property type="nucleotide sequence ID" value="NZ_CADIKM010000006.1"/>
</dbReference>
<organism evidence="1 2">
    <name type="scientific">Pararobbsia alpina</name>
    <dbReference type="NCBI Taxonomy" id="621374"/>
    <lineage>
        <taxon>Bacteria</taxon>
        <taxon>Pseudomonadati</taxon>
        <taxon>Pseudomonadota</taxon>
        <taxon>Betaproteobacteria</taxon>
        <taxon>Burkholderiales</taxon>
        <taxon>Burkholderiaceae</taxon>
        <taxon>Pararobbsia</taxon>
    </lineage>
</organism>
<proteinExistence type="predicted"/>
<keyword evidence="2" id="KW-1185">Reference proteome</keyword>
<evidence type="ECO:0000313" key="1">
    <source>
        <dbReference type="EMBL" id="CAB3784149.1"/>
    </source>
</evidence>
<name>A0A6S7B3E1_9BURK</name>
<gene>
    <name evidence="1" type="ORF">LMG28138_01749</name>
</gene>
<dbReference type="AlphaFoldDB" id="A0A6S7B3E1"/>
<accession>A0A6S7B3E1</accession>
<reference evidence="1 2" key="1">
    <citation type="submission" date="2020-04" db="EMBL/GenBank/DDBJ databases">
        <authorList>
            <person name="De Canck E."/>
        </authorList>
    </citation>
    <scope>NUCLEOTIDE SEQUENCE [LARGE SCALE GENOMIC DNA]</scope>
    <source>
        <strain evidence="1 2">LMG 28138</strain>
    </source>
</reference>
<dbReference type="EMBL" id="CADIKM010000006">
    <property type="protein sequence ID" value="CAB3784149.1"/>
    <property type="molecule type" value="Genomic_DNA"/>
</dbReference>
<dbReference type="Proteomes" id="UP000494115">
    <property type="component" value="Unassembled WGS sequence"/>
</dbReference>
<evidence type="ECO:0000313" key="2">
    <source>
        <dbReference type="Proteomes" id="UP000494115"/>
    </source>
</evidence>
<sequence>MNKNQIISARILAAVANGKTIEQAYDAVMGDGAYLKLAGEMYDELRAK</sequence>